<comment type="function">
    <text evidence="9">A type II topoisomerase that negatively supercoils closed circular double-stranded (ds) DNA in an ATP-dependent manner to modulate DNA topology and maintain chromosomes in an underwound state. Negative supercoiling favors strand separation, and DNA replication, transcription, recombination and repair, all of which involve strand separation. Also able to catalyze the interconversion of other topological isomers of dsDNA rings, including catenanes and knotted rings. Type II topoisomerases break and join 2 DNA strands simultaneously in an ATP-dependent manner.</text>
</comment>
<dbReference type="GO" id="GO:0005737">
    <property type="term" value="C:cytoplasm"/>
    <property type="evidence" value="ECO:0007669"/>
    <property type="project" value="UniProtKB-SubCell"/>
</dbReference>
<evidence type="ECO:0000256" key="7">
    <source>
        <dbReference type="ARBA" id="ARBA00023235"/>
    </source>
</evidence>
<evidence type="ECO:0000256" key="8">
    <source>
        <dbReference type="ARBA" id="ARBA00063644"/>
    </source>
</evidence>
<dbReference type="OrthoDB" id="9806486at2"/>
<comment type="caution">
    <text evidence="13">The sequence shown here is derived from an EMBL/GenBank/DDBJ whole genome shotgun (WGS) entry which is preliminary data.</text>
</comment>
<dbReference type="GO" id="GO:0005694">
    <property type="term" value="C:chromosome"/>
    <property type="evidence" value="ECO:0007669"/>
    <property type="project" value="InterPro"/>
</dbReference>
<reference evidence="13 15" key="1">
    <citation type="submission" date="2018-09" db="EMBL/GenBank/DDBJ databases">
        <title>Murine metabolic-syndrome-specific gut microbial biobank.</title>
        <authorList>
            <person name="Liu C."/>
        </authorList>
    </citation>
    <scope>NUCLEOTIDE SEQUENCE [LARGE SCALE GENOMIC DNA]</scope>
    <source>
        <strain evidence="13 15">8-P5</strain>
    </source>
</reference>
<dbReference type="Pfam" id="PF03989">
    <property type="entry name" value="DNA_gyraseA_C"/>
    <property type="match status" value="6"/>
</dbReference>
<dbReference type="InterPro" id="IPR002205">
    <property type="entry name" value="Topo_IIA_dom_A"/>
</dbReference>
<dbReference type="FunFam" id="3.30.1360.40:FF:000002">
    <property type="entry name" value="DNA gyrase subunit A"/>
    <property type="match status" value="1"/>
</dbReference>
<comment type="catalytic activity">
    <reaction evidence="1 9 10">
        <text>ATP-dependent breakage, passage and rejoining of double-stranded DNA.</text>
        <dbReference type="EC" id="5.6.2.2"/>
    </reaction>
</comment>
<dbReference type="NCBIfam" id="TIGR01063">
    <property type="entry name" value="gyrA"/>
    <property type="match status" value="1"/>
</dbReference>
<comment type="subunit">
    <text evidence="8">Heterotetramer composed of ParC and ParE.</text>
</comment>
<dbReference type="GO" id="GO:0006265">
    <property type="term" value="P:DNA topological change"/>
    <property type="evidence" value="ECO:0007669"/>
    <property type="project" value="UniProtKB-UniRule"/>
</dbReference>
<comment type="miscellaneous">
    <text evidence="9">Few gyrases are as efficient as E.coli at forming negative supercoils. Not all organisms have 2 type II topoisomerases; in organisms with a single type II topoisomerase this enzyme also has to decatenate newly replicated chromosomes.</text>
</comment>
<proteinExistence type="inferred from homology"/>
<dbReference type="HAMAP" id="MF_01897">
    <property type="entry name" value="GyrA"/>
    <property type="match status" value="1"/>
</dbReference>
<keyword evidence="9" id="KW-0963">Cytoplasm</keyword>
<feature type="region of interest" description="Disordered" evidence="11">
    <location>
        <begin position="820"/>
        <end position="871"/>
    </location>
</feature>
<evidence type="ECO:0000256" key="9">
    <source>
        <dbReference type="HAMAP-Rule" id="MF_01897"/>
    </source>
</evidence>
<dbReference type="PANTHER" id="PTHR43493:SF5">
    <property type="entry name" value="DNA GYRASE SUBUNIT A, CHLOROPLASTIC_MITOCHONDRIAL"/>
    <property type="match status" value="1"/>
</dbReference>
<dbReference type="GO" id="GO:0005524">
    <property type="term" value="F:ATP binding"/>
    <property type="evidence" value="ECO:0007669"/>
    <property type="project" value="UniProtKB-UniRule"/>
</dbReference>
<dbReference type="SUPFAM" id="SSF56719">
    <property type="entry name" value="Type II DNA topoisomerase"/>
    <property type="match status" value="1"/>
</dbReference>
<keyword evidence="7 9" id="KW-0413">Isomerase</keyword>
<keyword evidence="4 9" id="KW-0067">ATP-binding</keyword>
<keyword evidence="3 9" id="KW-0547">Nucleotide-binding</keyword>
<evidence type="ECO:0000256" key="1">
    <source>
        <dbReference type="ARBA" id="ARBA00000185"/>
    </source>
</evidence>
<dbReference type="GO" id="GO:0006261">
    <property type="term" value="P:DNA-templated DNA replication"/>
    <property type="evidence" value="ECO:0007669"/>
    <property type="project" value="UniProtKB-UniRule"/>
</dbReference>
<evidence type="ECO:0000259" key="12">
    <source>
        <dbReference type="PROSITE" id="PS52040"/>
    </source>
</evidence>
<dbReference type="Gene3D" id="2.120.10.90">
    <property type="entry name" value="DNA gyrase/topoisomerase IV, subunit A, C-terminal"/>
    <property type="match status" value="1"/>
</dbReference>
<gene>
    <name evidence="9 13" type="primary">gyrA</name>
    <name evidence="13" type="ORF">D7V78_09500</name>
    <name evidence="14" type="ORF">E5342_16670</name>
</gene>
<dbReference type="EC" id="5.6.2.2" evidence="9"/>
<dbReference type="InterPro" id="IPR050220">
    <property type="entry name" value="Type_II_DNA_Topoisomerases"/>
</dbReference>
<dbReference type="GO" id="GO:0034335">
    <property type="term" value="F:DNA negative supercoiling activity"/>
    <property type="evidence" value="ECO:0007669"/>
    <property type="project" value="UniProtKB-ARBA"/>
</dbReference>
<feature type="compositionally biased region" description="Basic and acidic residues" evidence="11">
    <location>
        <begin position="823"/>
        <end position="842"/>
    </location>
</feature>
<organism evidence="13 15">
    <name type="scientific">Parabacteroides distasonis</name>
    <dbReference type="NCBI Taxonomy" id="823"/>
    <lineage>
        <taxon>Bacteria</taxon>
        <taxon>Pseudomonadati</taxon>
        <taxon>Bacteroidota</taxon>
        <taxon>Bacteroidia</taxon>
        <taxon>Bacteroidales</taxon>
        <taxon>Tannerellaceae</taxon>
        <taxon>Parabacteroides</taxon>
    </lineage>
</organism>
<evidence type="ECO:0000313" key="15">
    <source>
        <dbReference type="Proteomes" id="UP000278164"/>
    </source>
</evidence>
<dbReference type="GO" id="GO:0003677">
    <property type="term" value="F:DNA binding"/>
    <property type="evidence" value="ECO:0007669"/>
    <property type="project" value="UniProtKB-UniRule"/>
</dbReference>
<dbReference type="InterPro" id="IPR013760">
    <property type="entry name" value="Topo_IIA-like_dom_sf"/>
</dbReference>
<dbReference type="SMART" id="SM00434">
    <property type="entry name" value="TOP4c"/>
    <property type="match status" value="1"/>
</dbReference>
<dbReference type="FunFam" id="2.120.10.90:FF:000005">
    <property type="entry name" value="DNA topoisomerase 4 subunit A"/>
    <property type="match status" value="1"/>
</dbReference>
<dbReference type="Gene3D" id="1.10.268.10">
    <property type="entry name" value="Topoisomerase, domain 3"/>
    <property type="match status" value="1"/>
</dbReference>
<evidence type="ECO:0000256" key="3">
    <source>
        <dbReference type="ARBA" id="ARBA00022741"/>
    </source>
</evidence>
<dbReference type="Gene3D" id="3.90.199.10">
    <property type="entry name" value="Topoisomerase II, domain 5"/>
    <property type="match status" value="1"/>
</dbReference>
<comment type="subcellular location">
    <subcellularLocation>
        <location evidence="9">Cytoplasm</location>
    </subcellularLocation>
</comment>
<feature type="domain" description="Topo IIA-type catalytic" evidence="12">
    <location>
        <begin position="33"/>
        <end position="497"/>
    </location>
</feature>
<dbReference type="FunFam" id="1.10.268.10:FF:000001">
    <property type="entry name" value="DNA gyrase subunit A"/>
    <property type="match status" value="1"/>
</dbReference>
<evidence type="ECO:0000256" key="2">
    <source>
        <dbReference type="ARBA" id="ARBA00008263"/>
    </source>
</evidence>
<reference evidence="14 16" key="2">
    <citation type="submission" date="2019-04" db="EMBL/GenBank/DDBJ databases">
        <title>Microbes associate with the intestines of laboratory mice.</title>
        <authorList>
            <person name="Navarre W."/>
            <person name="Wong E."/>
            <person name="Huang K."/>
            <person name="Tropini C."/>
            <person name="Ng K."/>
            <person name="Yu B."/>
        </authorList>
    </citation>
    <scope>NUCLEOTIDE SEQUENCE [LARGE SCALE GENOMIC DNA]</scope>
    <source>
        <strain evidence="14 16">NM39_I3</strain>
    </source>
</reference>
<dbReference type="SUPFAM" id="SSF101904">
    <property type="entry name" value="GyrA/ParC C-terminal domain-like"/>
    <property type="match status" value="1"/>
</dbReference>
<sequence length="871" mass="98087">MVDQDRIIKINIEEEMKSAYIDYSMSVIVSRALPDVRDGFKPVHRRILFGMNELGNTSDKPYKKSARIVGEVLGKYHPHGDSSVYFAMVRMAQAWSMRYPLVDGQGNFGSVDGDSPAAMRYTEARLSKLAEEMLRDIDKDTVDFQLNFDDTLKEPTVLPTRIPNLLVNGGSGIAVGMATNMPTHNLSEVLDGCIAYIDAKGDIEVEGLMQYIKAPDFPTGATIYGYAGVKDAFETGRGRVILRGKAEIEVENNHEKIIITEIPYLVNKAELIKYIADLVNEKRIDGISNVNDESDRSGMRIVVDVKRDANSSVVLNKLYKLTALQSSFSVNNIALVNGRPKLLNLKDLIKAFIEHRHEVVIRRTKYELRKAEERAHILEGLIIASDNIDEVIAIIKSSKSPLEAIERLIERFSLSELQARAIVEMRLRQLTGLEQDKLRAEYEEIEKLIAYLKEILENEDLCMKVIKDELLEIKEKYGDERKTDIVYASEELNPEDFYADDEMIITVSHMGYIKRTPLSEFRAQGRGGVGAKGSETRDEDFVEYIYPASMHATLLFFTAKGKCYWLKVFEIPEGAKNAKGRAIQNLLNIEPDDKVQAFIRVKKLTTDTEFINSHYLLFCTKKGVIKKTLLEAYSRPRQNGVNAITLREDDGLIQVCMTNGNNEVIIANRNGRAIRFHESTVRVMGRTASGVKGMTLDEDNTDEVVGMICIKDREKETVLVVSEQGYGKRSSIDDYRMTNRGGKGVKTINITEKTGKLVAIKNVTDENDLMIINKSGIAIRMKVNDLNVIGRATQGVRLINLEKRNDEIASVCKVLSESEEEIAEQKAEQEARQENSEGREFSENQASLGTDVSLPESEENNEQNDNEEITE</sequence>
<dbReference type="GO" id="GO:0009330">
    <property type="term" value="C:DNA topoisomerase type II (double strand cut, ATP-hydrolyzing) complex"/>
    <property type="evidence" value="ECO:0007669"/>
    <property type="project" value="TreeGrafter"/>
</dbReference>
<dbReference type="CDD" id="cd00187">
    <property type="entry name" value="TOP4c"/>
    <property type="match status" value="1"/>
</dbReference>
<feature type="compositionally biased region" description="Acidic residues" evidence="11">
    <location>
        <begin position="856"/>
        <end position="871"/>
    </location>
</feature>
<accession>A0A3L7ZPI8</accession>
<name>A0A3L7ZPI8_PARDI</name>
<dbReference type="RefSeq" id="WP_121736002.1">
    <property type="nucleotide sequence ID" value="NZ_QXXG01000011.1"/>
</dbReference>
<evidence type="ECO:0000313" key="14">
    <source>
        <dbReference type="EMBL" id="TGY54660.1"/>
    </source>
</evidence>
<evidence type="ECO:0000313" key="13">
    <source>
        <dbReference type="EMBL" id="RLT73649.1"/>
    </source>
</evidence>
<dbReference type="NCBIfam" id="NF004044">
    <property type="entry name" value="PRK05561.1"/>
    <property type="match status" value="1"/>
</dbReference>
<feature type="active site" description="O-(5'-phospho-DNA)-tyrosine intermediate" evidence="9 10">
    <location>
        <position position="121"/>
    </location>
</feature>
<dbReference type="InterPro" id="IPR006691">
    <property type="entry name" value="GyrA/parC_rep"/>
</dbReference>
<evidence type="ECO:0000313" key="16">
    <source>
        <dbReference type="Proteomes" id="UP000310032"/>
    </source>
</evidence>
<dbReference type="Pfam" id="PF00521">
    <property type="entry name" value="DNA_topoisoIV"/>
    <property type="match status" value="1"/>
</dbReference>
<dbReference type="InterPro" id="IPR035516">
    <property type="entry name" value="Gyrase/topoIV_suA_C"/>
</dbReference>
<dbReference type="PROSITE" id="PS52040">
    <property type="entry name" value="TOPO_IIA"/>
    <property type="match status" value="1"/>
</dbReference>
<keyword evidence="6 9" id="KW-0238">DNA-binding</keyword>
<dbReference type="InterPro" id="IPR013757">
    <property type="entry name" value="Topo_IIA_A_a_sf"/>
</dbReference>
<dbReference type="Proteomes" id="UP000278164">
    <property type="component" value="Unassembled WGS sequence"/>
</dbReference>
<dbReference type="InterPro" id="IPR013758">
    <property type="entry name" value="Topo_IIA_A/C_ab"/>
</dbReference>
<dbReference type="Gene3D" id="3.30.1360.40">
    <property type="match status" value="1"/>
</dbReference>
<dbReference type="InterPro" id="IPR005743">
    <property type="entry name" value="GyrA"/>
</dbReference>
<evidence type="ECO:0000256" key="5">
    <source>
        <dbReference type="ARBA" id="ARBA00023029"/>
    </source>
</evidence>
<evidence type="ECO:0000256" key="4">
    <source>
        <dbReference type="ARBA" id="ARBA00022840"/>
    </source>
</evidence>
<dbReference type="Proteomes" id="UP000310032">
    <property type="component" value="Unassembled WGS sequence"/>
</dbReference>
<comment type="similarity">
    <text evidence="2 9">Belongs to the type II topoisomerase GyrA/ParC subunit family.</text>
</comment>
<dbReference type="PANTHER" id="PTHR43493">
    <property type="entry name" value="DNA GYRASE/TOPOISOMERASE SUBUNIT A"/>
    <property type="match status" value="1"/>
</dbReference>
<feature type="short sequence motif" description="GyrA-box" evidence="9">
    <location>
        <begin position="524"/>
        <end position="530"/>
    </location>
</feature>
<dbReference type="EMBL" id="RAYI01000015">
    <property type="protein sequence ID" value="RLT73649.1"/>
    <property type="molecule type" value="Genomic_DNA"/>
</dbReference>
<protein>
    <recommendedName>
        <fullName evidence="9">DNA gyrase subunit A</fullName>
        <ecNumber evidence="9">5.6.2.2</ecNumber>
    </recommendedName>
</protein>
<evidence type="ECO:0000256" key="11">
    <source>
        <dbReference type="SAM" id="MobiDB-lite"/>
    </source>
</evidence>
<dbReference type="EMBL" id="SRYM01000063">
    <property type="protein sequence ID" value="TGY54660.1"/>
    <property type="molecule type" value="Genomic_DNA"/>
</dbReference>
<dbReference type="AlphaFoldDB" id="A0A3L7ZPI8"/>
<keyword evidence="5 9" id="KW-0799">Topoisomerase</keyword>
<dbReference type="FunFam" id="3.90.199.10:FF:000001">
    <property type="entry name" value="DNA gyrase subunit A"/>
    <property type="match status" value="1"/>
</dbReference>
<comment type="subunit">
    <text evidence="9">Heterotetramer, composed of two GyrA and two GyrB chains. In the heterotetramer, GyrA contains the active site tyrosine that forms a transient covalent intermediate with DNA, while GyrB binds cofactors and catalyzes ATP hydrolysis.</text>
</comment>
<dbReference type="NCBIfam" id="NF004043">
    <property type="entry name" value="PRK05560.1"/>
    <property type="match status" value="1"/>
</dbReference>
<evidence type="ECO:0000256" key="6">
    <source>
        <dbReference type="ARBA" id="ARBA00023125"/>
    </source>
</evidence>
<evidence type="ECO:0000256" key="10">
    <source>
        <dbReference type="PROSITE-ProRule" id="PRU01384"/>
    </source>
</evidence>